<comment type="caution">
    <text evidence="12">The sequence shown here is derived from an EMBL/GenBank/DDBJ whole genome shotgun (WGS) entry which is preliminary data.</text>
</comment>
<feature type="binding site" evidence="11">
    <location>
        <position position="41"/>
    </location>
    <ligand>
        <name>NAD(+)</name>
        <dbReference type="ChEBI" id="CHEBI:57540"/>
    </ligand>
</feature>
<dbReference type="CDD" id="cd05372">
    <property type="entry name" value="ENR_SDR"/>
    <property type="match status" value="1"/>
</dbReference>
<dbReference type="EC" id="1.3.1.9" evidence="8"/>
<keyword evidence="8 11" id="KW-0520">NAD</keyword>
<feature type="binding site" evidence="11">
    <location>
        <position position="14"/>
    </location>
    <ligand>
        <name>NAD(+)</name>
        <dbReference type="ChEBI" id="CHEBI:57540"/>
    </ligand>
</feature>
<evidence type="ECO:0000256" key="8">
    <source>
        <dbReference type="PIRNR" id="PIRNR000094"/>
    </source>
</evidence>
<evidence type="ECO:0000313" key="15">
    <source>
        <dbReference type="Proteomes" id="UP000521358"/>
    </source>
</evidence>
<dbReference type="InterPro" id="IPR036291">
    <property type="entry name" value="NAD(P)-bd_dom_sf"/>
</dbReference>
<comment type="pathway">
    <text evidence="1">Lipid metabolism.</text>
</comment>
<proteinExistence type="inferred from homology"/>
<dbReference type="PIRSF" id="PIRSF000094">
    <property type="entry name" value="Enoyl-ACP_rdct"/>
    <property type="match status" value="1"/>
</dbReference>
<keyword evidence="4" id="KW-0276">Fatty acid metabolism</keyword>
<dbReference type="PANTHER" id="PTHR43159:SF2">
    <property type="entry name" value="ENOYL-[ACYL-CARRIER-PROTEIN] REDUCTASE [NADH], CHLOROPLASTIC"/>
    <property type="match status" value="1"/>
</dbReference>
<dbReference type="Pfam" id="PF13561">
    <property type="entry name" value="adh_short_C2"/>
    <property type="match status" value="1"/>
</dbReference>
<evidence type="ECO:0000256" key="3">
    <source>
        <dbReference type="ARBA" id="ARBA00022516"/>
    </source>
</evidence>
<dbReference type="Proteomes" id="UP000288197">
    <property type="component" value="Unassembled WGS sequence"/>
</dbReference>
<feature type="binding site" evidence="11">
    <location>
        <begin position="63"/>
        <end position="64"/>
    </location>
    <ligand>
        <name>NAD(+)</name>
        <dbReference type="ChEBI" id="CHEBI:57540"/>
    </ligand>
</feature>
<evidence type="ECO:0000256" key="7">
    <source>
        <dbReference type="ARBA" id="ARBA00023160"/>
    </source>
</evidence>
<evidence type="ECO:0000313" key="12">
    <source>
        <dbReference type="EMBL" id="NKC67284.1"/>
    </source>
</evidence>
<feature type="binding site" evidence="11">
    <location>
        <position position="91"/>
    </location>
    <ligand>
        <name>NAD(+)</name>
        <dbReference type="ChEBI" id="CHEBI:57540"/>
    </ligand>
</feature>
<dbReference type="EMBL" id="NGJX01000002">
    <property type="protein sequence ID" value="RSU04257.1"/>
    <property type="molecule type" value="Genomic_DNA"/>
</dbReference>
<feature type="active site" description="Proton acceptor" evidence="9">
    <location>
        <position position="144"/>
    </location>
</feature>
<organism evidence="12 15">
    <name type="scientific">Vagococcus fluvialis</name>
    <dbReference type="NCBI Taxonomy" id="2738"/>
    <lineage>
        <taxon>Bacteria</taxon>
        <taxon>Bacillati</taxon>
        <taxon>Bacillota</taxon>
        <taxon>Bacilli</taxon>
        <taxon>Lactobacillales</taxon>
        <taxon>Enterococcaceae</taxon>
        <taxon>Vagococcus</taxon>
    </lineage>
</organism>
<feature type="binding site" evidence="11">
    <location>
        <begin position="20"/>
        <end position="21"/>
    </location>
    <ligand>
        <name>NAD(+)</name>
        <dbReference type="ChEBI" id="CHEBI:57540"/>
    </ligand>
</feature>
<evidence type="ECO:0000313" key="13">
    <source>
        <dbReference type="EMBL" id="RSU04257.1"/>
    </source>
</evidence>
<keyword evidence="6" id="KW-0443">Lipid metabolism</keyword>
<accession>A0A369B2J5</accession>
<dbReference type="InterPro" id="IPR002347">
    <property type="entry name" value="SDR_fam"/>
</dbReference>
<dbReference type="AlphaFoldDB" id="A0A369B2J5"/>
<comment type="similarity">
    <text evidence="2 8">Belongs to the short-chain dehydrogenases/reductases (SDR) family. FabI subfamily.</text>
</comment>
<dbReference type="Gene3D" id="1.10.8.400">
    <property type="entry name" value="Enoyl acyl carrier protein reductase"/>
    <property type="match status" value="1"/>
</dbReference>
<dbReference type="GeneID" id="63145189"/>
<dbReference type="SUPFAM" id="SSF51735">
    <property type="entry name" value="NAD(P)-binding Rossmann-fold domains"/>
    <property type="match status" value="1"/>
</dbReference>
<keyword evidence="5 8" id="KW-0560">Oxidoreductase</keyword>
<sequence>MNTLLKGKKIVLMGVVNKSSIAWGCALALKKCGAEVIYTYQNDRVKKQLDRLIDENDATVECDVAADDNIEKAFIEIKERFGNIDGVIHSIAFAPKEALEGDITDAPRESFSIAHEISSFSLIAVAREARKILNPGSSITTLTYIGSSRAVSNYNIMGLAKASLEASVRYLAHDLAEQDIRVNAVSSGAIKTLASSGIKGFRELLDDAATRTPAGKQVTIEEVGNTVAFLMSDLSTGITGDLIYVDKGTHLS</sequence>
<name>A0A369B2J5_9ENTE</name>
<dbReference type="NCBIfam" id="NF004748">
    <property type="entry name" value="PRK06079.1"/>
    <property type="match status" value="1"/>
</dbReference>
<evidence type="ECO:0000256" key="6">
    <source>
        <dbReference type="ARBA" id="ARBA00023098"/>
    </source>
</evidence>
<keyword evidence="7 8" id="KW-0275">Fatty acid biosynthesis</keyword>
<feature type="binding site" evidence="11">
    <location>
        <position position="161"/>
    </location>
    <ligand>
        <name>NAD(+)</name>
        <dbReference type="ChEBI" id="CHEBI:57540"/>
    </ligand>
</feature>
<evidence type="ECO:0000313" key="14">
    <source>
        <dbReference type="Proteomes" id="UP000288197"/>
    </source>
</evidence>
<evidence type="ECO:0000256" key="4">
    <source>
        <dbReference type="ARBA" id="ARBA00022832"/>
    </source>
</evidence>
<protein>
    <recommendedName>
        <fullName evidence="8">Enoyl-[acyl-carrier-protein] reductase [NADH]</fullName>
        <ecNumber evidence="8">1.3.1.9</ecNumber>
    </recommendedName>
</protein>
<reference evidence="13 14" key="1">
    <citation type="submission" date="2017-05" db="EMBL/GenBank/DDBJ databases">
        <title>Vagococcus spp. assemblies.</title>
        <authorList>
            <person name="Gulvik C.A."/>
        </authorList>
    </citation>
    <scope>NUCLEOTIDE SEQUENCE [LARGE SCALE GENOMIC DNA]</scope>
    <source>
        <strain evidence="13 14">NCFB 2497</strain>
    </source>
</reference>
<dbReference type="GO" id="GO:0006633">
    <property type="term" value="P:fatty acid biosynthetic process"/>
    <property type="evidence" value="ECO:0007669"/>
    <property type="project" value="UniProtKB-KW"/>
</dbReference>
<dbReference type="InterPro" id="IPR014358">
    <property type="entry name" value="Enoyl-ACP_Rdtase_NADH"/>
</dbReference>
<evidence type="ECO:0000256" key="11">
    <source>
        <dbReference type="PIRSR" id="PIRSR000094-3"/>
    </source>
</evidence>
<evidence type="ECO:0000256" key="5">
    <source>
        <dbReference type="ARBA" id="ARBA00023002"/>
    </source>
</evidence>
<keyword evidence="3 8" id="KW-0444">Lipid biosynthesis</keyword>
<evidence type="ECO:0000256" key="1">
    <source>
        <dbReference type="ARBA" id="ARBA00005189"/>
    </source>
</evidence>
<keyword evidence="14" id="KW-1185">Reference proteome</keyword>
<dbReference type="Proteomes" id="UP000521358">
    <property type="component" value="Unassembled WGS sequence"/>
</dbReference>
<reference evidence="12 15" key="2">
    <citation type="submission" date="2020-03" db="EMBL/GenBank/DDBJ databases">
        <title>Bacterial samples isolated from urine from healthy bovine heifers (Gyr breed).</title>
        <authorList>
            <person name="Giannattasio-Ferraz S."/>
            <person name="Maskeri L."/>
            <person name="Penido A."/>
            <person name="Barbosa-Stancioli E.F."/>
            <person name="Putonti C."/>
        </authorList>
    </citation>
    <scope>NUCLEOTIDE SEQUENCE [LARGE SCALE GENOMIC DNA]</scope>
    <source>
        <strain evidence="12 15">UFMG-H7</strain>
    </source>
</reference>
<dbReference type="PRINTS" id="PR00081">
    <property type="entry name" value="GDHRDH"/>
</dbReference>
<dbReference type="PANTHER" id="PTHR43159">
    <property type="entry name" value="ENOYL-[ACYL-CARRIER-PROTEIN] REDUCTASE"/>
    <property type="match status" value="1"/>
</dbReference>
<dbReference type="Gene3D" id="3.40.50.720">
    <property type="entry name" value="NAD(P)-binding Rossmann-like Domain"/>
    <property type="match status" value="1"/>
</dbReference>
<evidence type="ECO:0000256" key="9">
    <source>
        <dbReference type="PIRSR" id="PIRSR000094-1"/>
    </source>
</evidence>
<comment type="catalytic activity">
    <reaction evidence="8">
        <text>a 2,3-saturated acyl-[ACP] + NAD(+) = a (2E)-enoyl-[ACP] + NADH + H(+)</text>
        <dbReference type="Rhea" id="RHEA:10240"/>
        <dbReference type="Rhea" id="RHEA-COMP:9925"/>
        <dbReference type="Rhea" id="RHEA-COMP:9926"/>
        <dbReference type="ChEBI" id="CHEBI:15378"/>
        <dbReference type="ChEBI" id="CHEBI:57540"/>
        <dbReference type="ChEBI" id="CHEBI:57945"/>
        <dbReference type="ChEBI" id="CHEBI:78784"/>
        <dbReference type="ChEBI" id="CHEBI:78785"/>
        <dbReference type="EC" id="1.3.1.9"/>
    </reaction>
</comment>
<evidence type="ECO:0000256" key="2">
    <source>
        <dbReference type="ARBA" id="ARBA00009233"/>
    </source>
</evidence>
<dbReference type="EMBL" id="JAAVMB010000003">
    <property type="protein sequence ID" value="NKC67284.1"/>
    <property type="molecule type" value="Genomic_DNA"/>
</dbReference>
<dbReference type="RefSeq" id="WP_086342992.1">
    <property type="nucleotide sequence ID" value="NZ_CP081459.1"/>
</dbReference>
<feature type="binding site" evidence="11">
    <location>
        <begin position="190"/>
        <end position="194"/>
    </location>
    <ligand>
        <name>NAD(+)</name>
        <dbReference type="ChEBI" id="CHEBI:57540"/>
    </ligand>
</feature>
<evidence type="ECO:0000256" key="10">
    <source>
        <dbReference type="PIRSR" id="PIRSR000094-2"/>
    </source>
</evidence>
<dbReference type="OrthoDB" id="9803628at2"/>
<feature type="active site" description="Proton acceptor" evidence="9">
    <location>
        <position position="154"/>
    </location>
</feature>
<feature type="binding site" evidence="10">
    <location>
        <position position="94"/>
    </location>
    <ligand>
        <name>substrate</name>
    </ligand>
</feature>
<gene>
    <name evidence="12" type="primary">fabI</name>
    <name evidence="13" type="ORF">CBF32_02460</name>
    <name evidence="12" type="ORF">HED35_04220</name>
</gene>
<dbReference type="GO" id="GO:0004318">
    <property type="term" value="F:enoyl-[acyl-carrier-protein] reductase (NADH) activity"/>
    <property type="evidence" value="ECO:0007669"/>
    <property type="project" value="UniProtKB-EC"/>
</dbReference>